<dbReference type="EMBL" id="UYIV01000001">
    <property type="protein sequence ID" value="VDH05865.1"/>
    <property type="molecule type" value="Genomic_DNA"/>
</dbReference>
<name>A0A7Z8YSF2_9FLAO</name>
<sequence length="50" mass="6188">MKVSEEKQKKIDELVFYLTYYKELSVRSPRMKKTMDNEIRDLMKEIKKMD</sequence>
<proteinExistence type="predicted"/>
<dbReference type="AlphaFoldDB" id="A0A7Z8YSF2"/>
<reference evidence="1 2" key="1">
    <citation type="submission" date="2018-11" db="EMBL/GenBank/DDBJ databases">
        <authorList>
            <consortium name="Pathogen Informatics"/>
        </authorList>
    </citation>
    <scope>NUCLEOTIDE SEQUENCE [LARGE SCALE GENOMIC DNA]</scope>
    <source>
        <strain evidence="1 2">NCTC12929</strain>
    </source>
</reference>
<dbReference type="RefSeq" id="WP_002663459.1">
    <property type="nucleotide sequence ID" value="NZ_JAXFPJ010000101.1"/>
</dbReference>
<dbReference type="Proteomes" id="UP000270205">
    <property type="component" value="Unassembled WGS sequence"/>
</dbReference>
<evidence type="ECO:0000313" key="1">
    <source>
        <dbReference type="EMBL" id="VDH05865.1"/>
    </source>
</evidence>
<protein>
    <submittedName>
        <fullName evidence="1">Uncharacterized protein</fullName>
    </submittedName>
</protein>
<gene>
    <name evidence="1" type="ORF">NCTC12929_02026</name>
</gene>
<accession>A0A7Z8YSF2</accession>
<evidence type="ECO:0000313" key="2">
    <source>
        <dbReference type="Proteomes" id="UP000270205"/>
    </source>
</evidence>
<organism evidence="1 2">
    <name type="scientific">Bergeyella zoohelcum</name>
    <dbReference type="NCBI Taxonomy" id="1015"/>
    <lineage>
        <taxon>Bacteria</taxon>
        <taxon>Pseudomonadati</taxon>
        <taxon>Bacteroidota</taxon>
        <taxon>Flavobacteriia</taxon>
        <taxon>Flavobacteriales</taxon>
        <taxon>Weeksellaceae</taxon>
        <taxon>Bergeyella</taxon>
    </lineage>
</organism>
<comment type="caution">
    <text evidence="1">The sequence shown here is derived from an EMBL/GenBank/DDBJ whole genome shotgun (WGS) entry which is preliminary data.</text>
</comment>